<dbReference type="Proteomes" id="UP001345963">
    <property type="component" value="Unassembled WGS sequence"/>
</dbReference>
<sequence length="79" mass="9298">MKEAIVIKSTDFATRPQDLFINDVTQRKGVIMADYGPMWREHRRFALMTLRDFGLGKKSMEDRILEEIQHTIKTLEKNS</sequence>
<evidence type="ECO:0000256" key="3">
    <source>
        <dbReference type="ARBA" id="ARBA00023004"/>
    </source>
</evidence>
<protein>
    <recommendedName>
        <fullName evidence="6">Cytochrome P450</fullName>
    </recommendedName>
</protein>
<evidence type="ECO:0000256" key="1">
    <source>
        <dbReference type="ARBA" id="ARBA00010617"/>
    </source>
</evidence>
<dbReference type="PANTHER" id="PTHR24300">
    <property type="entry name" value="CYTOCHROME P450 508A4-RELATED"/>
    <property type="match status" value="1"/>
</dbReference>
<dbReference type="PANTHER" id="PTHR24300:SF327">
    <property type="entry name" value="CYTOCHROME P450 2F2-RELATED"/>
    <property type="match status" value="1"/>
</dbReference>
<feature type="non-terminal residue" evidence="4">
    <location>
        <position position="79"/>
    </location>
</feature>
<accession>A0ABU7BXC0</accession>
<keyword evidence="3" id="KW-0408">Iron</keyword>
<reference evidence="4 5" key="1">
    <citation type="submission" date="2021-07" db="EMBL/GenBank/DDBJ databases">
        <authorList>
            <person name="Palmer J.M."/>
        </authorList>
    </citation>
    <scope>NUCLEOTIDE SEQUENCE [LARGE SCALE GENOMIC DNA]</scope>
    <source>
        <strain evidence="4 5">AT_MEX2019</strain>
        <tissue evidence="4">Muscle</tissue>
    </source>
</reference>
<evidence type="ECO:0000313" key="5">
    <source>
        <dbReference type="Proteomes" id="UP001345963"/>
    </source>
</evidence>
<organism evidence="4 5">
    <name type="scientific">Ataeniobius toweri</name>
    <dbReference type="NCBI Taxonomy" id="208326"/>
    <lineage>
        <taxon>Eukaryota</taxon>
        <taxon>Metazoa</taxon>
        <taxon>Chordata</taxon>
        <taxon>Craniata</taxon>
        <taxon>Vertebrata</taxon>
        <taxon>Euteleostomi</taxon>
        <taxon>Actinopterygii</taxon>
        <taxon>Neopterygii</taxon>
        <taxon>Teleostei</taxon>
        <taxon>Neoteleostei</taxon>
        <taxon>Acanthomorphata</taxon>
        <taxon>Ovalentaria</taxon>
        <taxon>Atherinomorphae</taxon>
        <taxon>Cyprinodontiformes</taxon>
        <taxon>Goodeidae</taxon>
        <taxon>Ataeniobius</taxon>
    </lineage>
</organism>
<comment type="similarity">
    <text evidence="1">Belongs to the cytochrome P450 family.</text>
</comment>
<evidence type="ECO:0000256" key="2">
    <source>
        <dbReference type="ARBA" id="ARBA00022723"/>
    </source>
</evidence>
<dbReference type="Pfam" id="PF00067">
    <property type="entry name" value="p450"/>
    <property type="match status" value="1"/>
</dbReference>
<keyword evidence="5" id="KW-1185">Reference proteome</keyword>
<dbReference type="EMBL" id="JAHUTI010070771">
    <property type="protein sequence ID" value="MED6255327.1"/>
    <property type="molecule type" value="Genomic_DNA"/>
</dbReference>
<keyword evidence="2" id="KW-0479">Metal-binding</keyword>
<dbReference type="InterPro" id="IPR001128">
    <property type="entry name" value="Cyt_P450"/>
</dbReference>
<comment type="caution">
    <text evidence="4">The sequence shown here is derived from an EMBL/GenBank/DDBJ whole genome shotgun (WGS) entry which is preliminary data.</text>
</comment>
<dbReference type="InterPro" id="IPR050182">
    <property type="entry name" value="Cytochrome_P450_fam2"/>
</dbReference>
<evidence type="ECO:0000313" key="4">
    <source>
        <dbReference type="EMBL" id="MED6255327.1"/>
    </source>
</evidence>
<dbReference type="Gene3D" id="1.10.630.10">
    <property type="entry name" value="Cytochrome P450"/>
    <property type="match status" value="1"/>
</dbReference>
<name>A0ABU7BXC0_9TELE</name>
<gene>
    <name evidence="4" type="ORF">ATANTOWER_007912</name>
</gene>
<proteinExistence type="inferred from homology"/>
<dbReference type="InterPro" id="IPR036396">
    <property type="entry name" value="Cyt_P450_sf"/>
</dbReference>
<evidence type="ECO:0008006" key="6">
    <source>
        <dbReference type="Google" id="ProtNLM"/>
    </source>
</evidence>
<dbReference type="SUPFAM" id="SSF48264">
    <property type="entry name" value="Cytochrome P450"/>
    <property type="match status" value="1"/>
</dbReference>